<keyword evidence="3" id="KW-0963">Cytoplasm</keyword>
<dbReference type="PANTHER" id="PTHR43213:SF5">
    <property type="entry name" value="BIFUNCTIONAL DTTP_UTP PYROPHOSPHATASE_METHYLTRANSFERASE PROTEIN-RELATED"/>
    <property type="match status" value="1"/>
</dbReference>
<keyword evidence="5" id="KW-1185">Reference proteome</keyword>
<dbReference type="HAMAP" id="MF_00528">
    <property type="entry name" value="Maf"/>
    <property type="match status" value="1"/>
</dbReference>
<feature type="active site" description="Proton acceptor" evidence="3">
    <location>
        <position position="69"/>
    </location>
</feature>
<dbReference type="AlphaFoldDB" id="A0A7G9G5T4"/>
<protein>
    <recommendedName>
        <fullName evidence="3">dTTP/UTP pyrophosphatase</fullName>
        <shortName evidence="3">dTTPase/UTPase</shortName>
        <ecNumber evidence="3">3.6.1.9</ecNumber>
    </recommendedName>
    <alternativeName>
        <fullName evidence="3">Nucleoside triphosphate pyrophosphatase</fullName>
    </alternativeName>
    <alternativeName>
        <fullName evidence="3">Nucleotide pyrophosphatase</fullName>
        <shortName evidence="3">Nucleotide PPase</shortName>
    </alternativeName>
</protein>
<evidence type="ECO:0000313" key="5">
    <source>
        <dbReference type="Proteomes" id="UP000515823"/>
    </source>
</evidence>
<comment type="catalytic activity">
    <reaction evidence="3">
        <text>UTP + H2O = UMP + diphosphate + H(+)</text>
        <dbReference type="Rhea" id="RHEA:29395"/>
        <dbReference type="ChEBI" id="CHEBI:15377"/>
        <dbReference type="ChEBI" id="CHEBI:15378"/>
        <dbReference type="ChEBI" id="CHEBI:33019"/>
        <dbReference type="ChEBI" id="CHEBI:46398"/>
        <dbReference type="ChEBI" id="CHEBI:57865"/>
        <dbReference type="EC" id="3.6.1.9"/>
    </reaction>
</comment>
<dbReference type="Pfam" id="PF02545">
    <property type="entry name" value="Maf"/>
    <property type="match status" value="1"/>
</dbReference>
<feature type="site" description="Important for substrate specificity" evidence="3">
    <location>
        <position position="12"/>
    </location>
</feature>
<dbReference type="EMBL" id="CP060634">
    <property type="protein sequence ID" value="QNM06166.1"/>
    <property type="molecule type" value="Genomic_DNA"/>
</dbReference>
<evidence type="ECO:0000256" key="1">
    <source>
        <dbReference type="ARBA" id="ARBA00001968"/>
    </source>
</evidence>
<keyword evidence="3" id="KW-0546">Nucleotide metabolism</keyword>
<dbReference type="GO" id="GO:0047429">
    <property type="term" value="F:nucleoside triphosphate diphosphatase activity"/>
    <property type="evidence" value="ECO:0007669"/>
    <property type="project" value="UniProtKB-EC"/>
</dbReference>
<evidence type="ECO:0000313" key="4">
    <source>
        <dbReference type="EMBL" id="QNM06166.1"/>
    </source>
</evidence>
<sequence length="193" mass="21143">MGKLILASASPRRKELLSLTGLPFIVIPGNGEEVIRTSDPAEAVEALSMEKAEAVCGRADEEDVIIGADTVVALDSRILGKPANEEEAFSMLKRLQGREHAVYTGVTVLKKGKPLERVTFSEKTMVHVLPMTDEEILDYIATGEPMDKAGAYGIQGRFAVYVRGIEGDYQNVVGLPVSRLYGFLRKYKENLND</sequence>
<feature type="site" description="Important for substrate specificity" evidence="3">
    <location>
        <position position="155"/>
    </location>
</feature>
<dbReference type="InterPro" id="IPR029001">
    <property type="entry name" value="ITPase-like_fam"/>
</dbReference>
<proteinExistence type="inferred from homology"/>
<comment type="catalytic activity">
    <reaction evidence="3">
        <text>dTTP + H2O = dTMP + diphosphate + H(+)</text>
        <dbReference type="Rhea" id="RHEA:28534"/>
        <dbReference type="ChEBI" id="CHEBI:15377"/>
        <dbReference type="ChEBI" id="CHEBI:15378"/>
        <dbReference type="ChEBI" id="CHEBI:33019"/>
        <dbReference type="ChEBI" id="CHEBI:37568"/>
        <dbReference type="ChEBI" id="CHEBI:63528"/>
        <dbReference type="EC" id="3.6.1.9"/>
    </reaction>
</comment>
<keyword evidence="2 3" id="KW-0378">Hydrolase</keyword>
<dbReference type="EC" id="3.6.1.9" evidence="3"/>
<evidence type="ECO:0000256" key="2">
    <source>
        <dbReference type="ARBA" id="ARBA00022801"/>
    </source>
</evidence>
<dbReference type="CDD" id="cd00555">
    <property type="entry name" value="Maf"/>
    <property type="match status" value="1"/>
</dbReference>
<dbReference type="GO" id="GO:0005737">
    <property type="term" value="C:cytoplasm"/>
    <property type="evidence" value="ECO:0007669"/>
    <property type="project" value="UniProtKB-SubCell"/>
</dbReference>
<dbReference type="Proteomes" id="UP000515823">
    <property type="component" value="Chromosome"/>
</dbReference>
<dbReference type="SUPFAM" id="SSF52972">
    <property type="entry name" value="ITPase-like"/>
    <property type="match status" value="1"/>
</dbReference>
<accession>A0A7G9G5T4</accession>
<comment type="subcellular location">
    <subcellularLocation>
        <location evidence="3">Cytoplasm</location>
    </subcellularLocation>
</comment>
<comment type="caution">
    <text evidence="3">Lacks conserved residue(s) required for the propagation of feature annotation.</text>
</comment>
<name>A0A7G9G5T4_9FIRM</name>
<comment type="function">
    <text evidence="3">Nucleoside triphosphate pyrophosphatase that hydrolyzes dTTP and UTP. May have a dual role in cell division arrest and in preventing the incorporation of modified nucleotides into cellular nucleic acids.</text>
</comment>
<dbReference type="RefSeq" id="WP_249303553.1">
    <property type="nucleotide sequence ID" value="NZ_CP060634.1"/>
</dbReference>
<feature type="site" description="Important for substrate specificity" evidence="3">
    <location>
        <position position="70"/>
    </location>
</feature>
<dbReference type="PIRSF" id="PIRSF006305">
    <property type="entry name" value="Maf"/>
    <property type="match status" value="1"/>
</dbReference>
<organism evidence="4 5">
    <name type="scientific">Qiania dongpingensis</name>
    <dbReference type="NCBI Taxonomy" id="2763669"/>
    <lineage>
        <taxon>Bacteria</taxon>
        <taxon>Bacillati</taxon>
        <taxon>Bacillota</taxon>
        <taxon>Clostridia</taxon>
        <taxon>Lachnospirales</taxon>
        <taxon>Lachnospiraceae</taxon>
        <taxon>Qiania</taxon>
    </lineage>
</organism>
<comment type="similarity">
    <text evidence="3">Belongs to the Maf family. YhdE subfamily.</text>
</comment>
<dbReference type="NCBIfam" id="TIGR00172">
    <property type="entry name" value="maf"/>
    <property type="match status" value="1"/>
</dbReference>
<reference evidence="4 5" key="1">
    <citation type="submission" date="2020-08" db="EMBL/GenBank/DDBJ databases">
        <authorList>
            <person name="Liu C."/>
            <person name="Sun Q."/>
        </authorList>
    </citation>
    <scope>NUCLEOTIDE SEQUENCE [LARGE SCALE GENOMIC DNA]</scope>
    <source>
        <strain evidence="4 5">NSJ-38</strain>
    </source>
</reference>
<dbReference type="Gene3D" id="3.90.950.10">
    <property type="match status" value="1"/>
</dbReference>
<comment type="cofactor">
    <cofactor evidence="1 3">
        <name>a divalent metal cation</name>
        <dbReference type="ChEBI" id="CHEBI:60240"/>
    </cofactor>
</comment>
<dbReference type="KEGG" id="qdo:H9Q78_03135"/>
<dbReference type="GO" id="GO:0009117">
    <property type="term" value="P:nucleotide metabolic process"/>
    <property type="evidence" value="ECO:0007669"/>
    <property type="project" value="UniProtKB-KW"/>
</dbReference>
<evidence type="ECO:0000256" key="3">
    <source>
        <dbReference type="HAMAP-Rule" id="MF_00528"/>
    </source>
</evidence>
<dbReference type="PANTHER" id="PTHR43213">
    <property type="entry name" value="BIFUNCTIONAL DTTP/UTP PYROPHOSPHATASE/METHYLTRANSFERASE PROTEIN-RELATED"/>
    <property type="match status" value="1"/>
</dbReference>
<dbReference type="InterPro" id="IPR003697">
    <property type="entry name" value="Maf-like"/>
</dbReference>
<gene>
    <name evidence="4" type="primary">maf</name>
    <name evidence="4" type="ORF">H9Q78_03135</name>
</gene>